<dbReference type="PRINTS" id="PR00800">
    <property type="entry name" value="YHDCRBOXLASE"/>
</dbReference>
<keyword evidence="3 5" id="KW-0663">Pyridoxal phosphate</keyword>
<evidence type="ECO:0000256" key="4">
    <source>
        <dbReference type="ARBA" id="ARBA00023239"/>
    </source>
</evidence>
<dbReference type="InterPro" id="IPR015424">
    <property type="entry name" value="PyrdxlP-dep_Trfase"/>
</dbReference>
<evidence type="ECO:0000256" key="1">
    <source>
        <dbReference type="ARBA" id="ARBA00001933"/>
    </source>
</evidence>
<dbReference type="InterPro" id="IPR002129">
    <property type="entry name" value="PyrdxlP-dep_de-COase"/>
</dbReference>
<dbReference type="GO" id="GO:0019752">
    <property type="term" value="P:carboxylic acid metabolic process"/>
    <property type="evidence" value="ECO:0007669"/>
    <property type="project" value="InterPro"/>
</dbReference>
<dbReference type="InterPro" id="IPR010977">
    <property type="entry name" value="Aromatic_deC"/>
</dbReference>
<keyword evidence="6" id="KW-1185">Reference proteome</keyword>
<evidence type="ECO:0000313" key="7">
    <source>
        <dbReference type="WBParaSite" id="PEQ_0000188101-mRNA-1"/>
    </source>
</evidence>
<dbReference type="WBParaSite" id="PEQ_0000188101-mRNA-1">
    <property type="protein sequence ID" value="PEQ_0000188101-mRNA-1"/>
    <property type="gene ID" value="PEQ_0000188101"/>
</dbReference>
<evidence type="ECO:0000256" key="3">
    <source>
        <dbReference type="ARBA" id="ARBA00022898"/>
    </source>
</evidence>
<protein>
    <submittedName>
        <fullName evidence="7">Uncharacterized protein</fullName>
    </submittedName>
</protein>
<dbReference type="Gene3D" id="1.20.1340.10">
    <property type="entry name" value="dopa decarboxylase, N-terminal domain"/>
    <property type="match status" value="1"/>
</dbReference>
<dbReference type="PANTHER" id="PTHR11999:SF70">
    <property type="entry name" value="MIP05841P"/>
    <property type="match status" value="1"/>
</dbReference>
<reference evidence="7" key="1">
    <citation type="submission" date="2022-11" db="UniProtKB">
        <authorList>
            <consortium name="WormBaseParasite"/>
        </authorList>
    </citation>
    <scope>IDENTIFICATION</scope>
</reference>
<comment type="cofactor">
    <cofactor evidence="1 5">
        <name>pyridoxal 5'-phosphate</name>
        <dbReference type="ChEBI" id="CHEBI:597326"/>
    </cofactor>
</comment>
<dbReference type="SUPFAM" id="SSF53383">
    <property type="entry name" value="PLP-dependent transferases"/>
    <property type="match status" value="1"/>
</dbReference>
<comment type="similarity">
    <text evidence="5">Belongs to the group II decarboxylase family.</text>
</comment>
<dbReference type="PANTHER" id="PTHR11999">
    <property type="entry name" value="GROUP II PYRIDOXAL-5-PHOSPHATE DECARBOXYLASE"/>
    <property type="match status" value="1"/>
</dbReference>
<evidence type="ECO:0000256" key="5">
    <source>
        <dbReference type="RuleBase" id="RU000382"/>
    </source>
</evidence>
<keyword evidence="4 5" id="KW-0456">Lyase</keyword>
<keyword evidence="2" id="KW-0210">Decarboxylase</keyword>
<evidence type="ECO:0000256" key="2">
    <source>
        <dbReference type="ARBA" id="ARBA00022793"/>
    </source>
</evidence>
<dbReference type="Pfam" id="PF00282">
    <property type="entry name" value="Pyridoxal_deC"/>
    <property type="match status" value="1"/>
</dbReference>
<organism evidence="6 7">
    <name type="scientific">Parascaris equorum</name>
    <name type="common">Equine roundworm</name>
    <dbReference type="NCBI Taxonomy" id="6256"/>
    <lineage>
        <taxon>Eukaryota</taxon>
        <taxon>Metazoa</taxon>
        <taxon>Ecdysozoa</taxon>
        <taxon>Nematoda</taxon>
        <taxon>Chromadorea</taxon>
        <taxon>Rhabditida</taxon>
        <taxon>Spirurina</taxon>
        <taxon>Ascaridomorpha</taxon>
        <taxon>Ascaridoidea</taxon>
        <taxon>Ascarididae</taxon>
        <taxon>Parascaris</taxon>
    </lineage>
</organism>
<proteinExistence type="inferred from homology"/>
<sequence>MNNCSLGGMKPAEFRQHGKEMVDYIVDYLENIHRRRVVPAIEPALFPTVFEHSSKCIDAIDTGNSFPSILADMISDALGCMGFSWAACPAMTELEIIMLDWFGKMIGLPPFETFGAYFECNFVSLLAARFEVLKELRQRFPFVEEGLLMSKLVAYCSKEVSCTI</sequence>
<dbReference type="InterPro" id="IPR015421">
    <property type="entry name" value="PyrdxlP-dep_Trfase_major"/>
</dbReference>
<dbReference type="Proteomes" id="UP000887564">
    <property type="component" value="Unplaced"/>
</dbReference>
<dbReference type="GO" id="GO:0006520">
    <property type="term" value="P:amino acid metabolic process"/>
    <property type="evidence" value="ECO:0007669"/>
    <property type="project" value="InterPro"/>
</dbReference>
<dbReference type="GO" id="GO:0030170">
    <property type="term" value="F:pyridoxal phosphate binding"/>
    <property type="evidence" value="ECO:0007669"/>
    <property type="project" value="InterPro"/>
</dbReference>
<evidence type="ECO:0000313" key="6">
    <source>
        <dbReference type="Proteomes" id="UP000887564"/>
    </source>
</evidence>
<dbReference type="AlphaFoldDB" id="A0A914R5Z8"/>
<dbReference type="GO" id="GO:0016831">
    <property type="term" value="F:carboxy-lyase activity"/>
    <property type="evidence" value="ECO:0007669"/>
    <property type="project" value="UniProtKB-KW"/>
</dbReference>
<dbReference type="Gene3D" id="3.40.640.10">
    <property type="entry name" value="Type I PLP-dependent aspartate aminotransferase-like (Major domain)"/>
    <property type="match status" value="1"/>
</dbReference>
<dbReference type="GO" id="GO:0005737">
    <property type="term" value="C:cytoplasm"/>
    <property type="evidence" value="ECO:0007669"/>
    <property type="project" value="TreeGrafter"/>
</dbReference>
<name>A0A914R5Z8_PAREQ</name>
<accession>A0A914R5Z8</accession>